<organism evidence="8 9">
    <name type="scientific">Salinicola socius</name>
    <dbReference type="NCBI Taxonomy" id="404433"/>
    <lineage>
        <taxon>Bacteria</taxon>
        <taxon>Pseudomonadati</taxon>
        <taxon>Pseudomonadota</taxon>
        <taxon>Gammaproteobacteria</taxon>
        <taxon>Oceanospirillales</taxon>
        <taxon>Halomonadaceae</taxon>
        <taxon>Salinicola</taxon>
    </lineage>
</organism>
<evidence type="ECO:0000256" key="3">
    <source>
        <dbReference type="ARBA" id="ARBA00022692"/>
    </source>
</evidence>
<feature type="transmembrane region" description="Helical" evidence="7">
    <location>
        <begin position="482"/>
        <end position="508"/>
    </location>
</feature>
<dbReference type="STRING" id="404433.BTW07_16955"/>
<sequence length="697" mass="71966">MPQRIPDEARLPELTLRGVILGALITLLFTASNVYLGLKVGLTFASAIPAAVISMAVLRRVAGANKLENNMVQTQASAAGTLSAIIFVLPGLLMIGYWQGFPFWQTTAICAIGGILGVLYTIPLRRVMVVQSDLPYPEGIAAAEILEVGSRDSSAPETSGAAKLDDSRNDDDKSAGEPGAREILLGGIVAAAFSIASGGLRVLADSVSVWFSAGRAAFQLSTGFSLALVGAGYLVGIVGGMAMLIGTLIAWGVAVPWLTSITPLGPGQSLADAGMALWSDKVRFIGAGTIGIAAVWTLATLFKPMLVGMRTSFGAVRGDQGGFRDQPRTERDLPAGIILALTGVLLLLLTGVFAIFLHEAAPQLAGGAFWTLTLGSVVFAGVFGFLIAAACGYMAGLVGSSSSPISGIGIVAVILVSLLLLGFTAISDAFDALDPGVARMLPTALALFVTSVILAVAAISNDNLQDLKTGYLVGATPWRQQVALIIGCLVGAMVIPPVLSLLYNAYGFVGAMPRDGMDPAQALAAPQASLMTAIVRGVFSHDLEWTMIIIGLAIGAALIAVDEGLRKRGGTARLPVLAVGIGIYLPPSINMPLVIGAVLGWLIDRRLRARALARGEDVERASAQPRQRGVLLASGLIVGESLVGVLLAGVIGMSGAPAPLALVGDDFASTARWLGLVAFVVVCLGFYRRVLALPRAG</sequence>
<feature type="transmembrane region" description="Helical" evidence="7">
    <location>
        <begin position="78"/>
        <end position="97"/>
    </location>
</feature>
<dbReference type="NCBIfam" id="TIGR00733">
    <property type="entry name" value="OPT family oligopeptide transporter"/>
    <property type="match status" value="1"/>
</dbReference>
<dbReference type="InterPro" id="IPR004814">
    <property type="entry name" value="Oligopep_transpt"/>
</dbReference>
<feature type="transmembrane region" description="Helical" evidence="7">
    <location>
        <begin position="242"/>
        <end position="262"/>
    </location>
</feature>
<dbReference type="EMBL" id="MSDO01000027">
    <property type="protein sequence ID" value="OLO02909.1"/>
    <property type="molecule type" value="Genomic_DNA"/>
</dbReference>
<dbReference type="PANTHER" id="PTHR31645:SF0">
    <property type="entry name" value="OLIGOPEPTIDE TRANSPORTER YGL114W-RELATED"/>
    <property type="match status" value="1"/>
</dbReference>
<dbReference type="PANTHER" id="PTHR31645">
    <property type="entry name" value="OLIGOPEPTIDE TRANSPORTER YGL114W-RELATED"/>
    <property type="match status" value="1"/>
</dbReference>
<dbReference type="RefSeq" id="WP_075571369.1">
    <property type="nucleotide sequence ID" value="NZ_MSDO01000027.1"/>
</dbReference>
<evidence type="ECO:0000256" key="7">
    <source>
        <dbReference type="SAM" id="Phobius"/>
    </source>
</evidence>
<feature type="transmembrane region" description="Helical" evidence="7">
    <location>
        <begin position="14"/>
        <end position="34"/>
    </location>
</feature>
<feature type="region of interest" description="Disordered" evidence="6">
    <location>
        <begin position="151"/>
        <end position="176"/>
    </location>
</feature>
<feature type="transmembrane region" description="Helical" evidence="7">
    <location>
        <begin position="438"/>
        <end position="461"/>
    </location>
</feature>
<protein>
    <submittedName>
        <fullName evidence="8">Oligopeptide transporter, OPT family</fullName>
    </submittedName>
</protein>
<comment type="subcellular location">
    <subcellularLocation>
        <location evidence="1">Membrane</location>
        <topology evidence="1">Multi-pass membrane protein</topology>
    </subcellularLocation>
</comment>
<dbReference type="InterPro" id="IPR045035">
    <property type="entry name" value="YSL-like"/>
</dbReference>
<feature type="transmembrane region" description="Helical" evidence="7">
    <location>
        <begin position="40"/>
        <end position="58"/>
    </location>
</feature>
<feature type="transmembrane region" description="Helical" evidence="7">
    <location>
        <begin position="405"/>
        <end position="426"/>
    </location>
</feature>
<feature type="transmembrane region" description="Helical" evidence="7">
    <location>
        <begin position="333"/>
        <end position="357"/>
    </location>
</feature>
<feature type="transmembrane region" description="Helical" evidence="7">
    <location>
        <begin position="216"/>
        <end position="235"/>
    </location>
</feature>
<comment type="caution">
    <text evidence="8">The sequence shown here is derived from an EMBL/GenBank/DDBJ whole genome shotgun (WGS) entry which is preliminary data.</text>
</comment>
<feature type="transmembrane region" description="Helical" evidence="7">
    <location>
        <begin position="673"/>
        <end position="691"/>
    </location>
</feature>
<feature type="transmembrane region" description="Helical" evidence="7">
    <location>
        <begin position="545"/>
        <end position="561"/>
    </location>
</feature>
<evidence type="ECO:0000256" key="6">
    <source>
        <dbReference type="SAM" id="MobiDB-lite"/>
    </source>
</evidence>
<feature type="transmembrane region" description="Helical" evidence="7">
    <location>
        <begin position="183"/>
        <end position="204"/>
    </location>
</feature>
<evidence type="ECO:0000256" key="2">
    <source>
        <dbReference type="ARBA" id="ARBA00022448"/>
    </source>
</evidence>
<feature type="transmembrane region" description="Helical" evidence="7">
    <location>
        <begin position="520"/>
        <end position="538"/>
    </location>
</feature>
<dbReference type="OrthoDB" id="9809340at2"/>
<feature type="transmembrane region" description="Helical" evidence="7">
    <location>
        <begin position="103"/>
        <end position="122"/>
    </location>
</feature>
<evidence type="ECO:0000313" key="9">
    <source>
        <dbReference type="Proteomes" id="UP000186878"/>
    </source>
</evidence>
<keyword evidence="4 7" id="KW-1133">Transmembrane helix</keyword>
<dbReference type="AlphaFoldDB" id="A0A1Q8SN69"/>
<feature type="transmembrane region" description="Helical" evidence="7">
    <location>
        <begin position="630"/>
        <end position="653"/>
    </location>
</feature>
<gene>
    <name evidence="8" type="ORF">BTW07_16955</name>
</gene>
<keyword evidence="2" id="KW-0813">Transport</keyword>
<accession>A0A1Q8SN69</accession>
<keyword evidence="3 7" id="KW-0812">Transmembrane</keyword>
<feature type="transmembrane region" description="Helical" evidence="7">
    <location>
        <begin position="369"/>
        <end position="393"/>
    </location>
</feature>
<dbReference type="GO" id="GO:0035673">
    <property type="term" value="F:oligopeptide transmembrane transporter activity"/>
    <property type="evidence" value="ECO:0007669"/>
    <property type="project" value="InterPro"/>
</dbReference>
<feature type="transmembrane region" description="Helical" evidence="7">
    <location>
        <begin position="282"/>
        <end position="302"/>
    </location>
</feature>
<feature type="transmembrane region" description="Helical" evidence="7">
    <location>
        <begin position="581"/>
        <end position="603"/>
    </location>
</feature>
<keyword evidence="9" id="KW-1185">Reference proteome</keyword>
<evidence type="ECO:0000256" key="5">
    <source>
        <dbReference type="ARBA" id="ARBA00023136"/>
    </source>
</evidence>
<proteinExistence type="predicted"/>
<dbReference type="InterPro" id="IPR004813">
    <property type="entry name" value="OPT"/>
</dbReference>
<name>A0A1Q8SN69_9GAMM</name>
<evidence type="ECO:0000256" key="4">
    <source>
        <dbReference type="ARBA" id="ARBA00022989"/>
    </source>
</evidence>
<evidence type="ECO:0000313" key="8">
    <source>
        <dbReference type="EMBL" id="OLO02909.1"/>
    </source>
</evidence>
<dbReference type="Pfam" id="PF03169">
    <property type="entry name" value="OPT"/>
    <property type="match status" value="1"/>
</dbReference>
<dbReference type="NCBIfam" id="TIGR00728">
    <property type="entry name" value="OPT_sfam"/>
    <property type="match status" value="2"/>
</dbReference>
<evidence type="ECO:0000256" key="1">
    <source>
        <dbReference type="ARBA" id="ARBA00004141"/>
    </source>
</evidence>
<dbReference type="Proteomes" id="UP000186878">
    <property type="component" value="Unassembled WGS sequence"/>
</dbReference>
<keyword evidence="5 7" id="KW-0472">Membrane</keyword>
<feature type="compositionally biased region" description="Basic and acidic residues" evidence="6">
    <location>
        <begin position="163"/>
        <end position="175"/>
    </location>
</feature>
<reference evidence="8 9" key="1">
    <citation type="submission" date="2016-12" db="EMBL/GenBank/DDBJ databases">
        <title>Draft genome sequences of strains Salinicola socius SMB35, Salinicola sp. MH3R3-1 and Chromohalobacter sp. SMB17 from the Verkhnekamsk potash mining region of Russia.</title>
        <authorList>
            <person name="Mavrodi D.V."/>
            <person name="Olsson B.E."/>
            <person name="Korsakova E.S."/>
            <person name="Pyankova A."/>
            <person name="Mavrodi O.V."/>
            <person name="Plotnikova E.G."/>
        </authorList>
    </citation>
    <scope>NUCLEOTIDE SEQUENCE [LARGE SCALE GENOMIC DNA]</scope>
    <source>
        <strain evidence="8 9">SMB35</strain>
    </source>
</reference>
<dbReference type="GO" id="GO:0016020">
    <property type="term" value="C:membrane"/>
    <property type="evidence" value="ECO:0007669"/>
    <property type="project" value="UniProtKB-SubCell"/>
</dbReference>